<evidence type="ECO:0000313" key="5">
    <source>
        <dbReference type="Proteomes" id="UP000054018"/>
    </source>
</evidence>
<dbReference type="STRING" id="765257.A0A0C9YNQ2"/>
<feature type="compositionally biased region" description="Polar residues" evidence="2">
    <location>
        <begin position="226"/>
        <end position="253"/>
    </location>
</feature>
<proteinExistence type="predicted"/>
<dbReference type="SMART" id="SM00360">
    <property type="entry name" value="RRM"/>
    <property type="match status" value="1"/>
</dbReference>
<reference evidence="5" key="2">
    <citation type="submission" date="2015-01" db="EMBL/GenBank/DDBJ databases">
        <title>Evolutionary Origins and Diversification of the Mycorrhizal Mutualists.</title>
        <authorList>
            <consortium name="DOE Joint Genome Institute"/>
            <consortium name="Mycorrhizal Genomics Consortium"/>
            <person name="Kohler A."/>
            <person name="Kuo A."/>
            <person name="Nagy L.G."/>
            <person name="Floudas D."/>
            <person name="Copeland A."/>
            <person name="Barry K.W."/>
            <person name="Cichocki N."/>
            <person name="Veneault-Fourrey C."/>
            <person name="LaButti K."/>
            <person name="Lindquist E.A."/>
            <person name="Lipzen A."/>
            <person name="Lundell T."/>
            <person name="Morin E."/>
            <person name="Murat C."/>
            <person name="Riley R."/>
            <person name="Ohm R."/>
            <person name="Sun H."/>
            <person name="Tunlid A."/>
            <person name="Henrissat B."/>
            <person name="Grigoriev I.V."/>
            <person name="Hibbett D.S."/>
            <person name="Martin F."/>
        </authorList>
    </citation>
    <scope>NUCLEOTIDE SEQUENCE [LARGE SCALE GENOMIC DNA]</scope>
    <source>
        <strain evidence="5">441</strain>
    </source>
</reference>
<sequence>MSKVKVTGIAKDTSKSTLHDFLRITDIDFQEEDQHKSAIVTFERPSAAKTALMLDGSNLNGATLHVSSDAEHADEAELHEHPSPVHHIEQSDKPRAGIAAEYLAKGYQLSDHVLRRAIEIDNKQGISKKFLSYINGLDSSMGQRALGPEQTISGKVQSTFNQARERAMSINEQKGISKTAHEYYSKALASPVGQKVLSFYTNTSKQVFDIHEEARRIVDQHKSRCQEPSSTAPPTEGSGVQSEPTTQAAPTAA</sequence>
<organism evidence="4 5">
    <name type="scientific">Pisolithus microcarpus 441</name>
    <dbReference type="NCBI Taxonomy" id="765257"/>
    <lineage>
        <taxon>Eukaryota</taxon>
        <taxon>Fungi</taxon>
        <taxon>Dikarya</taxon>
        <taxon>Basidiomycota</taxon>
        <taxon>Agaricomycotina</taxon>
        <taxon>Agaricomycetes</taxon>
        <taxon>Agaricomycetidae</taxon>
        <taxon>Boletales</taxon>
        <taxon>Sclerodermatineae</taxon>
        <taxon>Pisolithaceae</taxon>
        <taxon>Pisolithus</taxon>
    </lineage>
</organism>
<evidence type="ECO:0000256" key="2">
    <source>
        <dbReference type="SAM" id="MobiDB-lite"/>
    </source>
</evidence>
<reference evidence="4 5" key="1">
    <citation type="submission" date="2014-04" db="EMBL/GenBank/DDBJ databases">
        <authorList>
            <consortium name="DOE Joint Genome Institute"/>
            <person name="Kuo A."/>
            <person name="Kohler A."/>
            <person name="Costa M.D."/>
            <person name="Nagy L.G."/>
            <person name="Floudas D."/>
            <person name="Copeland A."/>
            <person name="Barry K.W."/>
            <person name="Cichocki N."/>
            <person name="Veneault-Fourrey C."/>
            <person name="LaButti K."/>
            <person name="Lindquist E.A."/>
            <person name="Lipzen A."/>
            <person name="Lundell T."/>
            <person name="Morin E."/>
            <person name="Murat C."/>
            <person name="Sun H."/>
            <person name="Tunlid A."/>
            <person name="Henrissat B."/>
            <person name="Grigoriev I.V."/>
            <person name="Hibbett D.S."/>
            <person name="Martin F."/>
            <person name="Nordberg H.P."/>
            <person name="Cantor M.N."/>
            <person name="Hua S.X."/>
        </authorList>
    </citation>
    <scope>NUCLEOTIDE SEQUENCE [LARGE SCALE GENOMIC DNA]</scope>
    <source>
        <strain evidence="4 5">441</strain>
    </source>
</reference>
<keyword evidence="5" id="KW-1185">Reference proteome</keyword>
<gene>
    <name evidence="4" type="ORF">PISMIDRAFT_675565</name>
</gene>
<dbReference type="AlphaFoldDB" id="A0A0C9YNQ2"/>
<dbReference type="PROSITE" id="PS50102">
    <property type="entry name" value="RRM"/>
    <property type="match status" value="1"/>
</dbReference>
<dbReference type="Gene3D" id="3.30.70.330">
    <property type="match status" value="1"/>
</dbReference>
<dbReference type="OrthoDB" id="7763451at2759"/>
<dbReference type="InterPro" id="IPR000504">
    <property type="entry name" value="RRM_dom"/>
</dbReference>
<evidence type="ECO:0000256" key="1">
    <source>
        <dbReference type="PROSITE-ProRule" id="PRU00176"/>
    </source>
</evidence>
<dbReference type="GO" id="GO:0003723">
    <property type="term" value="F:RNA binding"/>
    <property type="evidence" value="ECO:0007669"/>
    <property type="project" value="UniProtKB-UniRule"/>
</dbReference>
<accession>A0A0C9YNQ2</accession>
<dbReference type="SUPFAM" id="SSF54928">
    <property type="entry name" value="RNA-binding domain, RBD"/>
    <property type="match status" value="1"/>
</dbReference>
<feature type="domain" description="RRM" evidence="3">
    <location>
        <begin position="2"/>
        <end position="71"/>
    </location>
</feature>
<feature type="region of interest" description="Disordered" evidence="2">
    <location>
        <begin position="219"/>
        <end position="253"/>
    </location>
</feature>
<feature type="region of interest" description="Disordered" evidence="2">
    <location>
        <begin position="69"/>
        <end position="90"/>
    </location>
</feature>
<dbReference type="InterPro" id="IPR035979">
    <property type="entry name" value="RBD_domain_sf"/>
</dbReference>
<name>A0A0C9YNQ2_9AGAM</name>
<dbReference type="InterPro" id="IPR012677">
    <property type="entry name" value="Nucleotide-bd_a/b_plait_sf"/>
</dbReference>
<keyword evidence="1" id="KW-0694">RNA-binding</keyword>
<protein>
    <recommendedName>
        <fullName evidence="3">RRM domain-containing protein</fullName>
    </recommendedName>
</protein>
<dbReference type="Proteomes" id="UP000054018">
    <property type="component" value="Unassembled WGS sequence"/>
</dbReference>
<dbReference type="HOGENOM" id="CLU_074138_1_0_1"/>
<evidence type="ECO:0000259" key="3">
    <source>
        <dbReference type="PROSITE" id="PS50102"/>
    </source>
</evidence>
<evidence type="ECO:0000313" key="4">
    <source>
        <dbReference type="EMBL" id="KIK26665.1"/>
    </source>
</evidence>
<dbReference type="EMBL" id="KN833700">
    <property type="protein sequence ID" value="KIK26665.1"/>
    <property type="molecule type" value="Genomic_DNA"/>
</dbReference>